<sequence length="250" mass="28338">MYIRAVHAEGDLRVLRQLIRDNPLGLLTTAIHSKEHPFLQSSHIPFVLDVDDEESDTEMGRLRGHLARQNPHSKAMIEELSSDPEKHNVLEHDVLVIFTAQHHYVTPKFYTETKPSTGKVVPTWNYAAAQVYGRARIYFDSASEETAEFLGQQISDLTRHAETSIMGYVGGDRPEGWKVTDAPKRYTDTLKKSIIGIEIEVVRLEGKFKMSQEMGKGDREGIIDGFYTLQNDIGKQIGDIVKKRSEQNES</sequence>
<dbReference type="VEuPathDB" id="FungiDB:PLEOSDRAFT_1079834"/>
<evidence type="ECO:0000313" key="1">
    <source>
        <dbReference type="EMBL" id="KDQ22523.1"/>
    </source>
</evidence>
<proteinExistence type="predicted"/>
<dbReference type="PANTHER" id="PTHR35802:SF1">
    <property type="entry name" value="PROTEASE SYNTHASE AND SPORULATION PROTEIN PAI 2"/>
    <property type="match status" value="1"/>
</dbReference>
<name>A0A067N3C4_PLEO1</name>
<dbReference type="Gene3D" id="2.30.110.10">
    <property type="entry name" value="Electron Transport, Fmn-binding Protein, Chain A"/>
    <property type="match status" value="1"/>
</dbReference>
<evidence type="ECO:0008006" key="3">
    <source>
        <dbReference type="Google" id="ProtNLM"/>
    </source>
</evidence>
<dbReference type="HOGENOM" id="CLU_065853_1_0_1"/>
<evidence type="ECO:0000313" key="2">
    <source>
        <dbReference type="Proteomes" id="UP000027073"/>
    </source>
</evidence>
<dbReference type="InParanoid" id="A0A067N3C4"/>
<dbReference type="OrthoDB" id="2101473at2759"/>
<gene>
    <name evidence="1" type="ORF">PLEOSDRAFT_1079834</name>
</gene>
<dbReference type="Pfam" id="PF04299">
    <property type="entry name" value="FMN_bind_2"/>
    <property type="match status" value="1"/>
</dbReference>
<dbReference type="InterPro" id="IPR007396">
    <property type="entry name" value="TR_PAI2-type"/>
</dbReference>
<dbReference type="Proteomes" id="UP000027073">
    <property type="component" value="Unassembled WGS sequence"/>
</dbReference>
<accession>A0A067N3C4</accession>
<dbReference type="PIRSF" id="PIRSF010372">
    <property type="entry name" value="PaiB"/>
    <property type="match status" value="1"/>
</dbReference>
<dbReference type="EMBL" id="KL198014">
    <property type="protein sequence ID" value="KDQ22523.1"/>
    <property type="molecule type" value="Genomic_DNA"/>
</dbReference>
<dbReference type="AlphaFoldDB" id="A0A067N3C4"/>
<dbReference type="PANTHER" id="PTHR35802">
    <property type="entry name" value="PROTEASE SYNTHASE AND SPORULATION PROTEIN PAI 2"/>
    <property type="match status" value="1"/>
</dbReference>
<dbReference type="SUPFAM" id="SSF50475">
    <property type="entry name" value="FMN-binding split barrel"/>
    <property type="match status" value="1"/>
</dbReference>
<organism evidence="1 2">
    <name type="scientific">Pleurotus ostreatus (strain PC15)</name>
    <name type="common">Oyster mushroom</name>
    <dbReference type="NCBI Taxonomy" id="1137138"/>
    <lineage>
        <taxon>Eukaryota</taxon>
        <taxon>Fungi</taxon>
        <taxon>Dikarya</taxon>
        <taxon>Basidiomycota</taxon>
        <taxon>Agaricomycotina</taxon>
        <taxon>Agaricomycetes</taxon>
        <taxon>Agaricomycetidae</taxon>
        <taxon>Agaricales</taxon>
        <taxon>Pleurotineae</taxon>
        <taxon>Pleurotaceae</taxon>
        <taxon>Pleurotus</taxon>
    </lineage>
</organism>
<reference evidence="2" key="1">
    <citation type="journal article" date="2014" name="Proc. Natl. Acad. Sci. U.S.A.">
        <title>Extensive sampling of basidiomycete genomes demonstrates inadequacy of the white-rot/brown-rot paradigm for wood decay fungi.</title>
        <authorList>
            <person name="Riley R."/>
            <person name="Salamov A.A."/>
            <person name="Brown D.W."/>
            <person name="Nagy L.G."/>
            <person name="Floudas D."/>
            <person name="Held B.W."/>
            <person name="Levasseur A."/>
            <person name="Lombard V."/>
            <person name="Morin E."/>
            <person name="Otillar R."/>
            <person name="Lindquist E.A."/>
            <person name="Sun H."/>
            <person name="LaButti K.M."/>
            <person name="Schmutz J."/>
            <person name="Jabbour D."/>
            <person name="Luo H."/>
            <person name="Baker S.E."/>
            <person name="Pisabarro A.G."/>
            <person name="Walton J.D."/>
            <person name="Blanchette R.A."/>
            <person name="Henrissat B."/>
            <person name="Martin F."/>
            <person name="Cullen D."/>
            <person name="Hibbett D.S."/>
            <person name="Grigoriev I.V."/>
        </authorList>
    </citation>
    <scope>NUCLEOTIDE SEQUENCE [LARGE SCALE GENOMIC DNA]</scope>
    <source>
        <strain evidence="2">PC15</strain>
    </source>
</reference>
<dbReference type="InterPro" id="IPR012349">
    <property type="entry name" value="Split_barrel_FMN-bd"/>
</dbReference>
<protein>
    <recommendedName>
        <fullName evidence="3">Transcriptional regulator</fullName>
    </recommendedName>
</protein>